<evidence type="ECO:0000256" key="2">
    <source>
        <dbReference type="SAM" id="SignalP"/>
    </source>
</evidence>
<organism evidence="3 4">
    <name type="scientific">Priestia megaterium</name>
    <name type="common">Bacillus megaterium</name>
    <dbReference type="NCBI Taxonomy" id="1404"/>
    <lineage>
        <taxon>Bacteria</taxon>
        <taxon>Bacillati</taxon>
        <taxon>Bacillota</taxon>
        <taxon>Bacilli</taxon>
        <taxon>Bacillales</taxon>
        <taxon>Bacillaceae</taxon>
        <taxon>Priestia</taxon>
    </lineage>
</organism>
<reference evidence="3 4" key="1">
    <citation type="submission" date="2019-10" db="EMBL/GenBank/DDBJ databases">
        <title>Complete genome sequences for adaption low water activity.</title>
        <authorList>
            <person name="Zhao L."/>
            <person name="Zhong J."/>
        </authorList>
    </citation>
    <scope>NUCLEOTIDE SEQUENCE [LARGE SCALE GENOMIC DNA]</scope>
    <source>
        <strain evidence="3 4">FDU301</strain>
        <plasmid evidence="4">pfdu301b</plasmid>
    </source>
</reference>
<protein>
    <submittedName>
        <fullName evidence="3">YhcN/YlaJ family sporulation lipoprotein</fullName>
    </submittedName>
</protein>
<gene>
    <name evidence="3" type="ORF">FDZ14_33910</name>
</gene>
<dbReference type="Proteomes" id="UP000501076">
    <property type="component" value="Plasmid pFDU301B"/>
</dbReference>
<keyword evidence="2" id="KW-0732">Signal</keyword>
<keyword evidence="3" id="KW-0449">Lipoprotein</keyword>
<evidence type="ECO:0000313" key="3">
    <source>
        <dbReference type="EMBL" id="QJX81102.1"/>
    </source>
</evidence>
<dbReference type="InterPro" id="IPR019076">
    <property type="entry name" value="Spore_lipoprot_YhcN/YlaJ-like"/>
</dbReference>
<feature type="region of interest" description="Disordered" evidence="1">
    <location>
        <begin position="27"/>
        <end position="68"/>
    </location>
</feature>
<sequence length="183" mass="20602">MKTKKYVLGLLSAILSVGFLFGCNDKKDEAEPDPTEEPSEQKAQNTRDNNDPRDVGFQPDGVQYNNVDNNNQTRLEVADKAADRIAKLNEVDTANVIVTNRNAYVAVVLKNGENGEVTDPLKNKISDQVKATDKDIRNVYVSSDPDFVNRMEDYGNRVNEDATRNGLFEDFTETVRRVFPNNR</sequence>
<geneLocation type="plasmid" evidence="4">
    <name>pfdu301b</name>
</geneLocation>
<dbReference type="AlphaFoldDB" id="A0A6M6E2C1"/>
<dbReference type="EMBL" id="CP045274">
    <property type="protein sequence ID" value="QJX81102.1"/>
    <property type="molecule type" value="Genomic_DNA"/>
</dbReference>
<evidence type="ECO:0000256" key="1">
    <source>
        <dbReference type="SAM" id="MobiDB-lite"/>
    </source>
</evidence>
<dbReference type="InterPro" id="IPR014247">
    <property type="entry name" value="Spore_lipoprot_YhcN/YlaJ"/>
</dbReference>
<evidence type="ECO:0000313" key="4">
    <source>
        <dbReference type="Proteomes" id="UP000501076"/>
    </source>
</evidence>
<dbReference type="Pfam" id="PF09580">
    <property type="entry name" value="Spore_YhcN_YlaJ"/>
    <property type="match status" value="1"/>
</dbReference>
<name>A0A6M6E2C1_PRIMG</name>
<accession>A0A6M6E2C1</accession>
<feature type="signal peptide" evidence="2">
    <location>
        <begin position="1"/>
        <end position="22"/>
    </location>
</feature>
<dbReference type="GO" id="GO:0030435">
    <property type="term" value="P:sporulation resulting in formation of a cellular spore"/>
    <property type="evidence" value="ECO:0007669"/>
    <property type="project" value="InterPro"/>
</dbReference>
<dbReference type="NCBIfam" id="TIGR02898">
    <property type="entry name" value="spore_YhcN_YlaJ"/>
    <property type="match status" value="1"/>
</dbReference>
<dbReference type="PROSITE" id="PS51257">
    <property type="entry name" value="PROKAR_LIPOPROTEIN"/>
    <property type="match status" value="1"/>
</dbReference>
<dbReference type="RefSeq" id="WP_171779098.1">
    <property type="nucleotide sequence ID" value="NZ_CP045274.1"/>
</dbReference>
<proteinExistence type="predicted"/>
<keyword evidence="3" id="KW-0614">Plasmid</keyword>
<feature type="chain" id="PRO_5038821659" evidence="2">
    <location>
        <begin position="23"/>
        <end position="183"/>
    </location>
</feature>